<evidence type="ECO:0000313" key="1">
    <source>
        <dbReference type="Proteomes" id="UP000887566"/>
    </source>
</evidence>
<dbReference type="AlphaFoldDB" id="A0A914WMG2"/>
<dbReference type="WBParaSite" id="PSAMB.scaffold428size51616.g5816.t1">
    <property type="protein sequence ID" value="PSAMB.scaffold428size51616.g5816.t1"/>
    <property type="gene ID" value="PSAMB.scaffold428size51616.g5816"/>
</dbReference>
<accession>A0A914WMG2</accession>
<proteinExistence type="predicted"/>
<name>A0A914WMG2_9BILA</name>
<reference evidence="2" key="1">
    <citation type="submission" date="2022-11" db="UniProtKB">
        <authorList>
            <consortium name="WormBaseParasite"/>
        </authorList>
    </citation>
    <scope>IDENTIFICATION</scope>
</reference>
<sequence length="174" mass="19012">MPAPLSIDVVCRRARYQIFASAGSGGPGPVDSASSLRVEYLPPYAPPYKVVFECLCSDEGRATPVSPDTVQSLLVSCVCVCVEGGREDTLSVGGAQRVKVVSQRLCLCLRYRRLLVCCRPTRPGSAVGKRDEGVVSVLRRRRRLIALFVLRADNGDVLVAAGWPTRHRLCRRAR</sequence>
<protein>
    <submittedName>
        <fullName evidence="2">Uncharacterized protein</fullName>
    </submittedName>
</protein>
<evidence type="ECO:0000313" key="2">
    <source>
        <dbReference type="WBParaSite" id="PSAMB.scaffold428size51616.g5816.t1"/>
    </source>
</evidence>
<dbReference type="Proteomes" id="UP000887566">
    <property type="component" value="Unplaced"/>
</dbReference>
<keyword evidence="1" id="KW-1185">Reference proteome</keyword>
<organism evidence="1 2">
    <name type="scientific">Plectus sambesii</name>
    <dbReference type="NCBI Taxonomy" id="2011161"/>
    <lineage>
        <taxon>Eukaryota</taxon>
        <taxon>Metazoa</taxon>
        <taxon>Ecdysozoa</taxon>
        <taxon>Nematoda</taxon>
        <taxon>Chromadorea</taxon>
        <taxon>Plectida</taxon>
        <taxon>Plectina</taxon>
        <taxon>Plectoidea</taxon>
        <taxon>Plectidae</taxon>
        <taxon>Plectus</taxon>
    </lineage>
</organism>